<accession>A0ABD2L7B1</accession>
<evidence type="ECO:0000256" key="1">
    <source>
        <dbReference type="SAM" id="SignalP"/>
    </source>
</evidence>
<comment type="caution">
    <text evidence="2">The sequence shown here is derived from an EMBL/GenBank/DDBJ whole genome shotgun (WGS) entry which is preliminary data.</text>
</comment>
<dbReference type="AlphaFoldDB" id="A0ABD2L7B1"/>
<dbReference type="Proteomes" id="UP001620626">
    <property type="component" value="Unassembled WGS sequence"/>
</dbReference>
<protein>
    <submittedName>
        <fullName evidence="2">Uncharacterized protein</fullName>
    </submittedName>
</protein>
<feature type="chain" id="PRO_5044842733" evidence="1">
    <location>
        <begin position="22"/>
        <end position="96"/>
    </location>
</feature>
<evidence type="ECO:0000313" key="2">
    <source>
        <dbReference type="EMBL" id="KAL3111066.1"/>
    </source>
</evidence>
<keyword evidence="1" id="KW-0732">Signal</keyword>
<gene>
    <name evidence="2" type="ORF">niasHT_013090</name>
</gene>
<evidence type="ECO:0000313" key="3">
    <source>
        <dbReference type="Proteomes" id="UP001620626"/>
    </source>
</evidence>
<feature type="signal peptide" evidence="1">
    <location>
        <begin position="1"/>
        <end position="21"/>
    </location>
</feature>
<dbReference type="EMBL" id="JBICBT010000522">
    <property type="protein sequence ID" value="KAL3111066.1"/>
    <property type="molecule type" value="Genomic_DNA"/>
</dbReference>
<proteinExistence type="predicted"/>
<organism evidence="2 3">
    <name type="scientific">Heterodera trifolii</name>
    <dbReference type="NCBI Taxonomy" id="157864"/>
    <lineage>
        <taxon>Eukaryota</taxon>
        <taxon>Metazoa</taxon>
        <taxon>Ecdysozoa</taxon>
        <taxon>Nematoda</taxon>
        <taxon>Chromadorea</taxon>
        <taxon>Rhabditida</taxon>
        <taxon>Tylenchina</taxon>
        <taxon>Tylenchomorpha</taxon>
        <taxon>Tylenchoidea</taxon>
        <taxon>Heteroderidae</taxon>
        <taxon>Heteroderinae</taxon>
        <taxon>Heterodera</taxon>
    </lineage>
</organism>
<sequence>MLLLPLLLMLLLPLFFSSVFVQSVPQRRPVRITPFLYSDALNIAVAGGSVAPLKKESAMFNVPTKFGWDSQAMRQITPFLYSSVNSGQQQERKRFE</sequence>
<name>A0ABD2L7B1_9BILA</name>
<reference evidence="2 3" key="1">
    <citation type="submission" date="2024-10" db="EMBL/GenBank/DDBJ databases">
        <authorList>
            <person name="Kim D."/>
        </authorList>
    </citation>
    <scope>NUCLEOTIDE SEQUENCE [LARGE SCALE GENOMIC DNA]</scope>
    <source>
        <strain evidence="2">BH-2024</strain>
    </source>
</reference>
<keyword evidence="3" id="KW-1185">Reference proteome</keyword>